<sequence>MESLRERKKAITRRAIRDAAERLFAERGYDEVTVAEIADAANVSVKTLFVYFRSKEDLVFADTELLDRLVAALAARPDGVSHAQVVADVLAEAAGESGGGGLESYHRAYGESPALRSGLLRMWAEFEDRVVDQLAAEAGGPATPAMRLRAIQLVGIVRTTTSPELRDNPGGLADWLRQAPGLVEG</sequence>
<dbReference type="InterPro" id="IPR050109">
    <property type="entry name" value="HTH-type_TetR-like_transc_reg"/>
</dbReference>
<evidence type="ECO:0000256" key="2">
    <source>
        <dbReference type="ARBA" id="ARBA00023125"/>
    </source>
</evidence>
<dbReference type="Pfam" id="PF00440">
    <property type="entry name" value="TetR_N"/>
    <property type="match status" value="1"/>
</dbReference>
<dbReference type="Gene3D" id="1.10.357.10">
    <property type="entry name" value="Tetracycline Repressor, domain 2"/>
    <property type="match status" value="1"/>
</dbReference>
<feature type="domain" description="HTH tetR-type" evidence="5">
    <location>
        <begin position="10"/>
        <end position="70"/>
    </location>
</feature>
<comment type="caution">
    <text evidence="6">The sequence shown here is derived from an EMBL/GenBank/DDBJ whole genome shotgun (WGS) entry which is preliminary data.</text>
</comment>
<dbReference type="EMBL" id="JACHIR010000001">
    <property type="protein sequence ID" value="MBB5895873.1"/>
    <property type="molecule type" value="Genomic_DNA"/>
</dbReference>
<dbReference type="PANTHER" id="PTHR30055">
    <property type="entry name" value="HTH-TYPE TRANSCRIPTIONAL REGULATOR RUTR"/>
    <property type="match status" value="1"/>
</dbReference>
<dbReference type="InterPro" id="IPR009057">
    <property type="entry name" value="Homeodomain-like_sf"/>
</dbReference>
<dbReference type="InterPro" id="IPR001647">
    <property type="entry name" value="HTH_TetR"/>
</dbReference>
<proteinExistence type="predicted"/>
<dbReference type="AlphaFoldDB" id="A0A7W9KNL8"/>
<organism evidence="6 7">
    <name type="scientific">Kutzneria kofuensis</name>
    <dbReference type="NCBI Taxonomy" id="103725"/>
    <lineage>
        <taxon>Bacteria</taxon>
        <taxon>Bacillati</taxon>
        <taxon>Actinomycetota</taxon>
        <taxon>Actinomycetes</taxon>
        <taxon>Pseudonocardiales</taxon>
        <taxon>Pseudonocardiaceae</taxon>
        <taxon>Kutzneria</taxon>
    </lineage>
</organism>
<evidence type="ECO:0000259" key="5">
    <source>
        <dbReference type="PROSITE" id="PS50977"/>
    </source>
</evidence>
<reference evidence="6 7" key="1">
    <citation type="submission" date="2020-08" db="EMBL/GenBank/DDBJ databases">
        <title>Sequencing the genomes of 1000 actinobacteria strains.</title>
        <authorList>
            <person name="Klenk H.-P."/>
        </authorList>
    </citation>
    <scope>NUCLEOTIDE SEQUENCE [LARGE SCALE GENOMIC DNA]</scope>
    <source>
        <strain evidence="6 7">DSM 43851</strain>
    </source>
</reference>
<dbReference type="GO" id="GO:0003700">
    <property type="term" value="F:DNA-binding transcription factor activity"/>
    <property type="evidence" value="ECO:0007669"/>
    <property type="project" value="TreeGrafter"/>
</dbReference>
<dbReference type="PRINTS" id="PR00455">
    <property type="entry name" value="HTHTETR"/>
</dbReference>
<keyword evidence="3" id="KW-0804">Transcription</keyword>
<dbReference type="PROSITE" id="PS50977">
    <property type="entry name" value="HTH_TETR_2"/>
    <property type="match status" value="1"/>
</dbReference>
<gene>
    <name evidence="6" type="ORF">BJ998_007069</name>
</gene>
<dbReference type="RefSeq" id="WP_246488716.1">
    <property type="nucleotide sequence ID" value="NZ_BAAAWY010000067.1"/>
</dbReference>
<keyword evidence="2 4" id="KW-0238">DNA-binding</keyword>
<evidence type="ECO:0000256" key="1">
    <source>
        <dbReference type="ARBA" id="ARBA00023015"/>
    </source>
</evidence>
<protein>
    <submittedName>
        <fullName evidence="6">AcrR family transcriptional regulator</fullName>
    </submittedName>
</protein>
<evidence type="ECO:0000313" key="6">
    <source>
        <dbReference type="EMBL" id="MBB5895873.1"/>
    </source>
</evidence>
<feature type="DNA-binding region" description="H-T-H motif" evidence="4">
    <location>
        <begin position="33"/>
        <end position="52"/>
    </location>
</feature>
<evidence type="ECO:0000313" key="7">
    <source>
        <dbReference type="Proteomes" id="UP000585638"/>
    </source>
</evidence>
<name>A0A7W9KNL8_9PSEU</name>
<accession>A0A7W9KNL8</accession>
<dbReference type="SUPFAM" id="SSF46689">
    <property type="entry name" value="Homeodomain-like"/>
    <property type="match status" value="1"/>
</dbReference>
<evidence type="ECO:0000256" key="4">
    <source>
        <dbReference type="PROSITE-ProRule" id="PRU00335"/>
    </source>
</evidence>
<dbReference type="PANTHER" id="PTHR30055:SF234">
    <property type="entry name" value="HTH-TYPE TRANSCRIPTIONAL REGULATOR BETI"/>
    <property type="match status" value="1"/>
</dbReference>
<keyword evidence="7" id="KW-1185">Reference proteome</keyword>
<evidence type="ECO:0000256" key="3">
    <source>
        <dbReference type="ARBA" id="ARBA00023163"/>
    </source>
</evidence>
<dbReference type="GO" id="GO:0000976">
    <property type="term" value="F:transcription cis-regulatory region binding"/>
    <property type="evidence" value="ECO:0007669"/>
    <property type="project" value="TreeGrafter"/>
</dbReference>
<dbReference type="Proteomes" id="UP000585638">
    <property type="component" value="Unassembled WGS sequence"/>
</dbReference>
<keyword evidence="1" id="KW-0805">Transcription regulation</keyword>